<dbReference type="EMBL" id="ML995482">
    <property type="protein sequence ID" value="KAF2143165.1"/>
    <property type="molecule type" value="Genomic_DNA"/>
</dbReference>
<keyword evidence="3" id="KW-0560">Oxidoreductase</keyword>
<evidence type="ECO:0000256" key="2">
    <source>
        <dbReference type="ARBA" id="ARBA00022857"/>
    </source>
</evidence>
<comment type="similarity">
    <text evidence="1">Belongs to the NmrA-type oxidoreductase family.</text>
</comment>
<dbReference type="SUPFAM" id="SSF51735">
    <property type="entry name" value="NAD(P)-binding Rossmann-fold domains"/>
    <property type="match status" value="1"/>
</dbReference>
<proteinExistence type="inferred from homology"/>
<dbReference type="GeneID" id="54296388"/>
<feature type="domain" description="NmrA-like" evidence="4">
    <location>
        <begin position="4"/>
        <end position="288"/>
    </location>
</feature>
<accession>A0A6A6BIM1</accession>
<dbReference type="GO" id="GO:0016491">
    <property type="term" value="F:oxidoreductase activity"/>
    <property type="evidence" value="ECO:0007669"/>
    <property type="project" value="UniProtKB-KW"/>
</dbReference>
<dbReference type="Proteomes" id="UP000799438">
    <property type="component" value="Unassembled WGS sequence"/>
</dbReference>
<dbReference type="InterPro" id="IPR036291">
    <property type="entry name" value="NAD(P)-bd_dom_sf"/>
</dbReference>
<dbReference type="InterPro" id="IPR051164">
    <property type="entry name" value="NmrA-like_oxidored"/>
</dbReference>
<sequence length="325" mass="34759">MPSSHTILVTGATGRQGSATIRALLALSTQLTTPLTIHALVRNPSSARAQALAALSPSIKLFAGTFEDGDSLTAAARSCTALFLLTVPNPHSPDTELAHARAVLAAAKNARTVQRVVYSSASLIGAEEAYDELERWPGMAWYMRAKRAVEEAVLGAGFSAGATVLRPAMLWTNFVGGVAGAMYPGLKEEGVLRTALEPGHRVGCLDPADVGAFAARALVEYGDVGGEVWRDRVVPLASRRMTMGEMAEGLTRAVGGRRRVSVVQISEEELGAGERSTVVESELFRNRFRVVVDLEEVRAYGVRLGTWEEFVEREREGIEVALGLA</sequence>
<dbReference type="Gene3D" id="3.40.50.720">
    <property type="entry name" value="NAD(P)-binding Rossmann-like Domain"/>
    <property type="match status" value="1"/>
</dbReference>
<gene>
    <name evidence="5" type="ORF">K452DRAFT_268497</name>
</gene>
<organism evidence="5 6">
    <name type="scientific">Aplosporella prunicola CBS 121167</name>
    <dbReference type="NCBI Taxonomy" id="1176127"/>
    <lineage>
        <taxon>Eukaryota</taxon>
        <taxon>Fungi</taxon>
        <taxon>Dikarya</taxon>
        <taxon>Ascomycota</taxon>
        <taxon>Pezizomycotina</taxon>
        <taxon>Dothideomycetes</taxon>
        <taxon>Dothideomycetes incertae sedis</taxon>
        <taxon>Botryosphaeriales</taxon>
        <taxon>Aplosporellaceae</taxon>
        <taxon>Aplosporella</taxon>
    </lineage>
</organism>
<evidence type="ECO:0000313" key="6">
    <source>
        <dbReference type="Proteomes" id="UP000799438"/>
    </source>
</evidence>
<reference evidence="5" key="1">
    <citation type="journal article" date="2020" name="Stud. Mycol.">
        <title>101 Dothideomycetes genomes: a test case for predicting lifestyles and emergence of pathogens.</title>
        <authorList>
            <person name="Haridas S."/>
            <person name="Albert R."/>
            <person name="Binder M."/>
            <person name="Bloem J."/>
            <person name="Labutti K."/>
            <person name="Salamov A."/>
            <person name="Andreopoulos B."/>
            <person name="Baker S."/>
            <person name="Barry K."/>
            <person name="Bills G."/>
            <person name="Bluhm B."/>
            <person name="Cannon C."/>
            <person name="Castanera R."/>
            <person name="Culley D."/>
            <person name="Daum C."/>
            <person name="Ezra D."/>
            <person name="Gonzalez J."/>
            <person name="Henrissat B."/>
            <person name="Kuo A."/>
            <person name="Liang C."/>
            <person name="Lipzen A."/>
            <person name="Lutzoni F."/>
            <person name="Magnuson J."/>
            <person name="Mondo S."/>
            <person name="Nolan M."/>
            <person name="Ohm R."/>
            <person name="Pangilinan J."/>
            <person name="Park H.-J."/>
            <person name="Ramirez L."/>
            <person name="Alfaro M."/>
            <person name="Sun H."/>
            <person name="Tritt A."/>
            <person name="Yoshinaga Y."/>
            <person name="Zwiers L.-H."/>
            <person name="Turgeon B."/>
            <person name="Goodwin S."/>
            <person name="Spatafora J."/>
            <person name="Crous P."/>
            <person name="Grigoriev I."/>
        </authorList>
    </citation>
    <scope>NUCLEOTIDE SEQUENCE</scope>
    <source>
        <strain evidence="5">CBS 121167</strain>
    </source>
</reference>
<dbReference type="AlphaFoldDB" id="A0A6A6BIM1"/>
<protein>
    <recommendedName>
        <fullName evidence="4">NmrA-like domain-containing protein</fullName>
    </recommendedName>
</protein>
<dbReference type="OrthoDB" id="419598at2759"/>
<dbReference type="Pfam" id="PF05368">
    <property type="entry name" value="NmrA"/>
    <property type="match status" value="1"/>
</dbReference>
<dbReference type="InterPro" id="IPR008030">
    <property type="entry name" value="NmrA-like"/>
</dbReference>
<dbReference type="RefSeq" id="XP_033398877.1">
    <property type="nucleotide sequence ID" value="XM_033538892.1"/>
</dbReference>
<name>A0A6A6BIM1_9PEZI</name>
<dbReference type="GO" id="GO:0005634">
    <property type="term" value="C:nucleus"/>
    <property type="evidence" value="ECO:0007669"/>
    <property type="project" value="TreeGrafter"/>
</dbReference>
<evidence type="ECO:0000313" key="5">
    <source>
        <dbReference type="EMBL" id="KAF2143165.1"/>
    </source>
</evidence>
<keyword evidence="2" id="KW-0521">NADP</keyword>
<dbReference type="PANTHER" id="PTHR42748">
    <property type="entry name" value="NITROGEN METABOLITE REPRESSION PROTEIN NMRA FAMILY MEMBER"/>
    <property type="match status" value="1"/>
</dbReference>
<evidence type="ECO:0000256" key="1">
    <source>
        <dbReference type="ARBA" id="ARBA00006328"/>
    </source>
</evidence>
<dbReference type="PANTHER" id="PTHR42748:SF30">
    <property type="entry name" value="NMRA-LIKE DOMAIN-CONTAINING PROTEIN"/>
    <property type="match status" value="1"/>
</dbReference>
<keyword evidence="6" id="KW-1185">Reference proteome</keyword>
<evidence type="ECO:0000256" key="3">
    <source>
        <dbReference type="ARBA" id="ARBA00023002"/>
    </source>
</evidence>
<evidence type="ECO:0000259" key="4">
    <source>
        <dbReference type="Pfam" id="PF05368"/>
    </source>
</evidence>